<gene>
    <name evidence="1" type="ORF">FA10DRAFT_30929</name>
</gene>
<dbReference type="AlphaFoldDB" id="A0A316Z0D0"/>
<dbReference type="PANTHER" id="PTHR32027:SF0">
    <property type="entry name" value="CYTOSINE DEAMINASE"/>
    <property type="match status" value="1"/>
</dbReference>
<dbReference type="InParanoid" id="A0A316Z0D0"/>
<dbReference type="OrthoDB" id="10266980at2759"/>
<dbReference type="STRING" id="215250.A0A316Z0D0"/>
<evidence type="ECO:0000313" key="1">
    <source>
        <dbReference type="EMBL" id="PWN93763.1"/>
    </source>
</evidence>
<dbReference type="GeneID" id="37047340"/>
<accession>A0A316Z0D0</accession>
<proteinExistence type="predicted"/>
<dbReference type="RefSeq" id="XP_025380961.1">
    <property type="nucleotide sequence ID" value="XM_025525424.1"/>
</dbReference>
<protein>
    <submittedName>
        <fullName evidence="1">Metallo-dependent hydrolase</fullName>
    </submittedName>
</protein>
<sequence>MAPKKYGRVSRTSALLIPGGLVHPHVHLDKCYLLQQTPIGDGSFPEALAKTGEAKAKFTHEDLIARGDRLLKASLQHGITTVRAHVEVDPAVDTKCLEAGLELCQATSDHLDVKLVAFAQDPLFYPENQDRQAKMQHLFKIDVISLLMLNRNHITAVGSTPYVEKTRELALRNIDFIIDLARANLLDVDFHLDYNLDSEQQPTIFYVLDRARSVAFEGRITIGHATRLSLFSQEEWDRLARSCNGLDVAFVALPPSDLYMQGRDYPYAKRSRASLPVLELVKRNIPVSMGVNNVGNLFTPQGDADPMDLLPLAVALWQSATPTHLEAFLSMVSTAAAHAAGARIQQPERVDARLVDFEIDDDNVVRIFSGQALASHCETFTLLPRCQSVQEAVLSPPRSRIAVVHNRAVGWTKVDQGVFSP</sequence>
<name>A0A316Z0D0_9BASI</name>
<evidence type="ECO:0000313" key="2">
    <source>
        <dbReference type="Proteomes" id="UP000245768"/>
    </source>
</evidence>
<dbReference type="InterPro" id="IPR032466">
    <property type="entry name" value="Metal_Hydrolase"/>
</dbReference>
<keyword evidence="1" id="KW-0378">Hydrolase</keyword>
<dbReference type="PANTHER" id="PTHR32027">
    <property type="entry name" value="CYTOSINE DEAMINASE"/>
    <property type="match status" value="1"/>
</dbReference>
<dbReference type="GO" id="GO:0016814">
    <property type="term" value="F:hydrolase activity, acting on carbon-nitrogen (but not peptide) bonds, in cyclic amidines"/>
    <property type="evidence" value="ECO:0007669"/>
    <property type="project" value="TreeGrafter"/>
</dbReference>
<dbReference type="Gene3D" id="3.20.20.140">
    <property type="entry name" value="Metal-dependent hydrolases"/>
    <property type="match status" value="1"/>
</dbReference>
<organism evidence="1 2">
    <name type="scientific">Acaromyces ingoldii</name>
    <dbReference type="NCBI Taxonomy" id="215250"/>
    <lineage>
        <taxon>Eukaryota</taxon>
        <taxon>Fungi</taxon>
        <taxon>Dikarya</taxon>
        <taxon>Basidiomycota</taxon>
        <taxon>Ustilaginomycotina</taxon>
        <taxon>Exobasidiomycetes</taxon>
        <taxon>Exobasidiales</taxon>
        <taxon>Cryptobasidiaceae</taxon>
        <taxon>Acaromyces</taxon>
    </lineage>
</organism>
<dbReference type="EMBL" id="KZ819634">
    <property type="protein sequence ID" value="PWN93763.1"/>
    <property type="molecule type" value="Genomic_DNA"/>
</dbReference>
<dbReference type="Proteomes" id="UP000245768">
    <property type="component" value="Unassembled WGS sequence"/>
</dbReference>
<dbReference type="InterPro" id="IPR052349">
    <property type="entry name" value="Metallo-hydrolase_Enzymes"/>
</dbReference>
<reference evidence="1 2" key="1">
    <citation type="journal article" date="2018" name="Mol. Biol. Evol.">
        <title>Broad Genomic Sampling Reveals a Smut Pathogenic Ancestry of the Fungal Clade Ustilaginomycotina.</title>
        <authorList>
            <person name="Kijpornyongpan T."/>
            <person name="Mondo S.J."/>
            <person name="Barry K."/>
            <person name="Sandor L."/>
            <person name="Lee J."/>
            <person name="Lipzen A."/>
            <person name="Pangilinan J."/>
            <person name="LaButti K."/>
            <person name="Hainaut M."/>
            <person name="Henrissat B."/>
            <person name="Grigoriev I.V."/>
            <person name="Spatafora J.W."/>
            <person name="Aime M.C."/>
        </authorList>
    </citation>
    <scope>NUCLEOTIDE SEQUENCE [LARGE SCALE GENOMIC DNA]</scope>
    <source>
        <strain evidence="1 2">MCA 4198</strain>
    </source>
</reference>
<dbReference type="SUPFAM" id="SSF51556">
    <property type="entry name" value="Metallo-dependent hydrolases"/>
    <property type="match status" value="1"/>
</dbReference>
<keyword evidence="2" id="KW-1185">Reference proteome</keyword>